<dbReference type="InterPro" id="IPR052372">
    <property type="entry name" value="YpjD/HemX"/>
</dbReference>
<feature type="transmembrane region" description="Helical" evidence="1">
    <location>
        <begin position="197"/>
        <end position="215"/>
    </location>
</feature>
<keyword evidence="4" id="KW-1185">Reference proteome</keyword>
<dbReference type="Pfam" id="PF01578">
    <property type="entry name" value="Cytochrom_C_asm"/>
    <property type="match status" value="1"/>
</dbReference>
<protein>
    <recommendedName>
        <fullName evidence="2">Cytochrome c assembly protein domain-containing protein</fullName>
    </recommendedName>
</protein>
<name>A0A4U1J656_9BACT</name>
<keyword evidence="1" id="KW-0472">Membrane</keyword>
<feature type="transmembrane region" description="Helical" evidence="1">
    <location>
        <begin position="6"/>
        <end position="29"/>
    </location>
</feature>
<accession>A0A4U1J656</accession>
<dbReference type="GO" id="GO:0017004">
    <property type="term" value="P:cytochrome complex assembly"/>
    <property type="evidence" value="ECO:0007669"/>
    <property type="project" value="InterPro"/>
</dbReference>
<proteinExistence type="predicted"/>
<dbReference type="GO" id="GO:0020037">
    <property type="term" value="F:heme binding"/>
    <property type="evidence" value="ECO:0007669"/>
    <property type="project" value="InterPro"/>
</dbReference>
<evidence type="ECO:0000256" key="1">
    <source>
        <dbReference type="SAM" id="Phobius"/>
    </source>
</evidence>
<feature type="transmembrane region" description="Helical" evidence="1">
    <location>
        <begin position="227"/>
        <end position="246"/>
    </location>
</feature>
<reference evidence="3 4" key="1">
    <citation type="submission" date="2019-04" db="EMBL/GenBank/DDBJ databases">
        <authorList>
            <person name="Li Y."/>
            <person name="Wang J."/>
        </authorList>
    </citation>
    <scope>NUCLEOTIDE SEQUENCE [LARGE SCALE GENOMIC DNA]</scope>
    <source>
        <strain evidence="3 4">DSM 14668</strain>
    </source>
</reference>
<dbReference type="Proteomes" id="UP000309215">
    <property type="component" value="Unassembled WGS sequence"/>
</dbReference>
<keyword evidence="1" id="KW-0812">Transmembrane</keyword>
<feature type="domain" description="Cytochrome c assembly protein" evidence="2">
    <location>
        <begin position="90"/>
        <end position="269"/>
    </location>
</feature>
<dbReference type="InterPro" id="IPR002541">
    <property type="entry name" value="Cyt_c_assembly"/>
</dbReference>
<feature type="transmembrane region" description="Helical" evidence="1">
    <location>
        <begin position="258"/>
        <end position="277"/>
    </location>
</feature>
<sequence>MTRALSTGTFFVAVLLYGAASALFFLDIARKETRISASIGSVPPPRRTSFAATSLGVAAAFHLAYVTFASLVARVCPVNSVHFSLSMASILAIAVYLPARRWVRIDAIGVLLAPLGLVFVLGTYFLGQPGPAHSLSPVFLALHVLANLAGTALFLLAGGAAMLYLVQEKRLKRKRTDRLRIGNLPPLEVLDQAVHRFLVAGFPLLTLGVLTGTIWAKGLETGSFEEILRAVLGYTTWLVIAAVLLLRAAAGWRGRRAAYGTIAGFCCVAAVLVIYLVRPVVELGSPRLGG</sequence>
<evidence type="ECO:0000259" key="2">
    <source>
        <dbReference type="Pfam" id="PF01578"/>
    </source>
</evidence>
<keyword evidence="1" id="KW-1133">Transmembrane helix</keyword>
<dbReference type="PANTHER" id="PTHR38034:SF1">
    <property type="entry name" value="INNER MEMBRANE PROTEIN YPJD"/>
    <property type="match status" value="1"/>
</dbReference>
<feature type="transmembrane region" description="Helical" evidence="1">
    <location>
        <begin position="50"/>
        <end position="73"/>
    </location>
</feature>
<feature type="transmembrane region" description="Helical" evidence="1">
    <location>
        <begin position="79"/>
        <end position="98"/>
    </location>
</feature>
<organism evidence="3 4">
    <name type="scientific">Polyangium fumosum</name>
    <dbReference type="NCBI Taxonomy" id="889272"/>
    <lineage>
        <taxon>Bacteria</taxon>
        <taxon>Pseudomonadati</taxon>
        <taxon>Myxococcota</taxon>
        <taxon>Polyangia</taxon>
        <taxon>Polyangiales</taxon>
        <taxon>Polyangiaceae</taxon>
        <taxon>Polyangium</taxon>
    </lineage>
</organism>
<dbReference type="PANTHER" id="PTHR38034">
    <property type="entry name" value="INNER MEMBRANE PROTEIN YPJD"/>
    <property type="match status" value="1"/>
</dbReference>
<comment type="caution">
    <text evidence="3">The sequence shown here is derived from an EMBL/GenBank/DDBJ whole genome shotgun (WGS) entry which is preliminary data.</text>
</comment>
<dbReference type="EMBL" id="SSMQ01000035">
    <property type="protein sequence ID" value="TKD02265.1"/>
    <property type="molecule type" value="Genomic_DNA"/>
</dbReference>
<evidence type="ECO:0000313" key="4">
    <source>
        <dbReference type="Proteomes" id="UP000309215"/>
    </source>
</evidence>
<dbReference type="RefSeq" id="WP_136932388.1">
    <property type="nucleotide sequence ID" value="NZ_SSMQ01000035.1"/>
</dbReference>
<evidence type="ECO:0000313" key="3">
    <source>
        <dbReference type="EMBL" id="TKD02265.1"/>
    </source>
</evidence>
<dbReference type="OrthoDB" id="9814290at2"/>
<feature type="transmembrane region" description="Helical" evidence="1">
    <location>
        <begin position="105"/>
        <end position="126"/>
    </location>
</feature>
<dbReference type="AlphaFoldDB" id="A0A4U1J656"/>
<gene>
    <name evidence="3" type="ORF">E8A74_29265</name>
</gene>
<feature type="transmembrane region" description="Helical" evidence="1">
    <location>
        <begin position="138"/>
        <end position="166"/>
    </location>
</feature>